<dbReference type="Pfam" id="PF04964">
    <property type="entry name" value="Flp_Fap"/>
    <property type="match status" value="1"/>
</dbReference>
<feature type="transmembrane region" description="Helical" evidence="1">
    <location>
        <begin position="30"/>
        <end position="48"/>
    </location>
</feature>
<organism evidence="2 3">
    <name type="scientific">Petropleomorpha daqingensis</name>
    <dbReference type="NCBI Taxonomy" id="2026353"/>
    <lineage>
        <taxon>Bacteria</taxon>
        <taxon>Bacillati</taxon>
        <taxon>Actinomycetota</taxon>
        <taxon>Actinomycetes</taxon>
        <taxon>Geodermatophilales</taxon>
        <taxon>Geodermatophilaceae</taxon>
        <taxon>Petropleomorpha</taxon>
    </lineage>
</organism>
<name>A0A853CNA5_9ACTN</name>
<keyword evidence="1" id="KW-1133">Transmembrane helix</keyword>
<comment type="caution">
    <text evidence="2">The sequence shown here is derived from an EMBL/GenBank/DDBJ whole genome shotgun (WGS) entry which is preliminary data.</text>
</comment>
<evidence type="ECO:0000256" key="1">
    <source>
        <dbReference type="SAM" id="Phobius"/>
    </source>
</evidence>
<dbReference type="EMBL" id="JACBZT010000001">
    <property type="protein sequence ID" value="NYJ07473.1"/>
    <property type="molecule type" value="Genomic_DNA"/>
</dbReference>
<dbReference type="AlphaFoldDB" id="A0A853CNA5"/>
<gene>
    <name evidence="2" type="ORF">GGQ55_003751</name>
</gene>
<keyword evidence="1" id="KW-0472">Membrane</keyword>
<dbReference type="Proteomes" id="UP000541969">
    <property type="component" value="Unassembled WGS sequence"/>
</dbReference>
<evidence type="ECO:0000313" key="2">
    <source>
        <dbReference type="EMBL" id="NYJ07473.1"/>
    </source>
</evidence>
<accession>A0A853CNA5</accession>
<sequence>MNSFATLATLVAFAKDRLQREEKGATAVEYGLMVGLIAAVIVGTVLLLGGQLNDLFTMVTDALPGGN</sequence>
<evidence type="ECO:0000313" key="3">
    <source>
        <dbReference type="Proteomes" id="UP000541969"/>
    </source>
</evidence>
<keyword evidence="1" id="KW-0812">Transmembrane</keyword>
<reference evidence="2 3" key="1">
    <citation type="submission" date="2020-07" db="EMBL/GenBank/DDBJ databases">
        <title>Sequencing the genomes of 1000 actinobacteria strains.</title>
        <authorList>
            <person name="Klenk H.-P."/>
        </authorList>
    </citation>
    <scope>NUCLEOTIDE SEQUENCE [LARGE SCALE GENOMIC DNA]</scope>
    <source>
        <strain evidence="2 3">DSM 104001</strain>
    </source>
</reference>
<proteinExistence type="predicted"/>
<dbReference type="InterPro" id="IPR007047">
    <property type="entry name" value="Flp_Fap"/>
</dbReference>
<dbReference type="RefSeq" id="WP_179719350.1">
    <property type="nucleotide sequence ID" value="NZ_JACBZT010000001.1"/>
</dbReference>
<protein>
    <submittedName>
        <fullName evidence="2">Pilus assembly protein Flp/PilA</fullName>
    </submittedName>
</protein>
<keyword evidence="3" id="KW-1185">Reference proteome</keyword>